<comment type="subcellular location">
    <subcellularLocation>
        <location evidence="1">Cell membrane</location>
        <topology evidence="1">Multi-pass membrane protein</topology>
    </subcellularLocation>
</comment>
<dbReference type="InterPro" id="IPR005829">
    <property type="entry name" value="Sugar_transporter_CS"/>
</dbReference>
<dbReference type="CDD" id="cd17478">
    <property type="entry name" value="MFS_FsR"/>
    <property type="match status" value="1"/>
</dbReference>
<keyword evidence="5 7" id="KW-0472">Membrane</keyword>
<organism evidence="9 10">
    <name type="scientific">Calditerricola satsumensis</name>
    <dbReference type="NCBI Taxonomy" id="373054"/>
    <lineage>
        <taxon>Bacteria</taxon>
        <taxon>Bacillati</taxon>
        <taxon>Bacillota</taxon>
        <taxon>Bacilli</taxon>
        <taxon>Bacillales</taxon>
        <taxon>Bacillaceae</taxon>
        <taxon>Calditerricola</taxon>
    </lineage>
</organism>
<dbReference type="GO" id="GO:0005886">
    <property type="term" value="C:plasma membrane"/>
    <property type="evidence" value="ECO:0007669"/>
    <property type="project" value="UniProtKB-SubCell"/>
</dbReference>
<feature type="transmembrane region" description="Helical" evidence="7">
    <location>
        <begin position="67"/>
        <end position="90"/>
    </location>
</feature>
<name>A0A8J3B6T4_9BACI</name>
<dbReference type="InterPro" id="IPR011701">
    <property type="entry name" value="MFS"/>
</dbReference>
<evidence type="ECO:0000256" key="4">
    <source>
        <dbReference type="ARBA" id="ARBA00022989"/>
    </source>
</evidence>
<reference evidence="9" key="2">
    <citation type="submission" date="2020-09" db="EMBL/GenBank/DDBJ databases">
        <authorList>
            <person name="Sun Q."/>
            <person name="Ohkuma M."/>
        </authorList>
    </citation>
    <scope>NUCLEOTIDE SEQUENCE</scope>
    <source>
        <strain evidence="9">JCM 14719</strain>
    </source>
</reference>
<protein>
    <submittedName>
        <fullName evidence="9">MFS transporter</fullName>
    </submittedName>
</protein>
<dbReference type="AlphaFoldDB" id="A0A8J3B6T4"/>
<evidence type="ECO:0000256" key="2">
    <source>
        <dbReference type="ARBA" id="ARBA00022448"/>
    </source>
</evidence>
<keyword evidence="10" id="KW-1185">Reference proteome</keyword>
<evidence type="ECO:0000256" key="1">
    <source>
        <dbReference type="ARBA" id="ARBA00004651"/>
    </source>
</evidence>
<evidence type="ECO:0000256" key="6">
    <source>
        <dbReference type="SAM" id="MobiDB-lite"/>
    </source>
</evidence>
<dbReference type="InterPro" id="IPR036259">
    <property type="entry name" value="MFS_trans_sf"/>
</dbReference>
<feature type="transmembrane region" description="Helical" evidence="7">
    <location>
        <begin position="297"/>
        <end position="315"/>
    </location>
</feature>
<reference evidence="9" key="1">
    <citation type="journal article" date="2014" name="Int. J. Syst. Evol. Microbiol.">
        <title>Complete genome sequence of Corynebacterium casei LMG S-19264T (=DSM 44701T), isolated from a smear-ripened cheese.</title>
        <authorList>
            <consortium name="US DOE Joint Genome Institute (JGI-PGF)"/>
            <person name="Walter F."/>
            <person name="Albersmeier A."/>
            <person name="Kalinowski J."/>
            <person name="Ruckert C."/>
        </authorList>
    </citation>
    <scope>NUCLEOTIDE SEQUENCE</scope>
    <source>
        <strain evidence="9">JCM 14719</strain>
    </source>
</reference>
<evidence type="ECO:0000256" key="7">
    <source>
        <dbReference type="SAM" id="Phobius"/>
    </source>
</evidence>
<dbReference type="PANTHER" id="PTHR43129">
    <property type="entry name" value="FOSMIDOMYCIN RESISTANCE PROTEIN"/>
    <property type="match status" value="1"/>
</dbReference>
<dbReference type="InterPro" id="IPR020846">
    <property type="entry name" value="MFS_dom"/>
</dbReference>
<comment type="caution">
    <text evidence="9">The sequence shown here is derived from an EMBL/GenBank/DDBJ whole genome shotgun (WGS) entry which is preliminary data.</text>
</comment>
<feature type="transmembrane region" description="Helical" evidence="7">
    <location>
        <begin position="383"/>
        <end position="402"/>
    </location>
</feature>
<evidence type="ECO:0000313" key="9">
    <source>
        <dbReference type="EMBL" id="GGJ98065.1"/>
    </source>
</evidence>
<feature type="transmembrane region" description="Helical" evidence="7">
    <location>
        <begin position="264"/>
        <end position="285"/>
    </location>
</feature>
<sequence length="410" mass="42616">MADPTQSFPLTGPQPAANAPQTDAGGEKPHLRILWRISLAHFLNDMLTSVVPALLPLVQKLLGLTYAQVGVVVMVANVTSSLLQPVVGAWTDRRPLPQLMPVAFLVTGCGMAALAGMASFAQLLAAVALIGIGSAVFHPESSRVAHVAAGTRKGLAQAIFQVGGNAGQAVGPLLVPLVFLPYGLHGGWGLAAAAAVGTAVLVPVARWVRRRSQLRTMRVASASQPAAYGVLALLVAVVTMRSWIHSGVSSFVPLYQVDVRGVSISEAEVNLFLFLFAGALGTFLGGPLSDRIGRKNVVVASMIGAVPFLLLLPHASGVWSALVLFLLGLVSLSSFAVTVVYAQQLVPGRVGMVSGLMIGLAIGAGGIGATVLGVVADRWGLDALLHGMVLLPFIGWLLALPLPDDRRMTR</sequence>
<gene>
    <name evidence="9" type="ORF">GCM10007043_10000</name>
</gene>
<dbReference type="RefSeq" id="WP_188816958.1">
    <property type="nucleotide sequence ID" value="NZ_BMOF01000014.1"/>
</dbReference>
<feature type="region of interest" description="Disordered" evidence="6">
    <location>
        <begin position="1"/>
        <end position="26"/>
    </location>
</feature>
<keyword evidence="4 7" id="KW-1133">Transmembrane helix</keyword>
<feature type="transmembrane region" description="Helical" evidence="7">
    <location>
        <begin position="226"/>
        <end position="244"/>
    </location>
</feature>
<feature type="transmembrane region" description="Helical" evidence="7">
    <location>
        <begin position="102"/>
        <end position="132"/>
    </location>
</feature>
<dbReference type="GO" id="GO:0022857">
    <property type="term" value="F:transmembrane transporter activity"/>
    <property type="evidence" value="ECO:0007669"/>
    <property type="project" value="InterPro"/>
</dbReference>
<dbReference type="EMBL" id="BMOF01000014">
    <property type="protein sequence ID" value="GGJ98065.1"/>
    <property type="molecule type" value="Genomic_DNA"/>
</dbReference>
<dbReference type="Gene3D" id="1.20.1250.20">
    <property type="entry name" value="MFS general substrate transporter like domains"/>
    <property type="match status" value="2"/>
</dbReference>
<evidence type="ECO:0000259" key="8">
    <source>
        <dbReference type="PROSITE" id="PS50850"/>
    </source>
</evidence>
<feature type="transmembrane region" description="Helical" evidence="7">
    <location>
        <begin position="354"/>
        <end position="377"/>
    </location>
</feature>
<dbReference type="SUPFAM" id="SSF103473">
    <property type="entry name" value="MFS general substrate transporter"/>
    <property type="match status" value="1"/>
</dbReference>
<dbReference type="PANTHER" id="PTHR43129:SF1">
    <property type="entry name" value="FOSMIDOMYCIN RESISTANCE PROTEIN"/>
    <property type="match status" value="1"/>
</dbReference>
<feature type="transmembrane region" description="Helical" evidence="7">
    <location>
        <begin position="182"/>
        <end position="205"/>
    </location>
</feature>
<evidence type="ECO:0000256" key="5">
    <source>
        <dbReference type="ARBA" id="ARBA00023136"/>
    </source>
</evidence>
<dbReference type="Pfam" id="PF07690">
    <property type="entry name" value="MFS_1"/>
    <property type="match status" value="1"/>
</dbReference>
<keyword evidence="3 7" id="KW-0812">Transmembrane</keyword>
<keyword evidence="2" id="KW-0813">Transport</keyword>
<evidence type="ECO:0000313" key="10">
    <source>
        <dbReference type="Proteomes" id="UP000637720"/>
    </source>
</evidence>
<dbReference type="PROSITE" id="PS50850">
    <property type="entry name" value="MFS"/>
    <property type="match status" value="1"/>
</dbReference>
<accession>A0A8J3B6T4</accession>
<proteinExistence type="predicted"/>
<dbReference type="PROSITE" id="PS00216">
    <property type="entry name" value="SUGAR_TRANSPORT_1"/>
    <property type="match status" value="1"/>
</dbReference>
<evidence type="ECO:0000256" key="3">
    <source>
        <dbReference type="ARBA" id="ARBA00022692"/>
    </source>
</evidence>
<dbReference type="Proteomes" id="UP000637720">
    <property type="component" value="Unassembled WGS sequence"/>
</dbReference>
<feature type="transmembrane region" description="Helical" evidence="7">
    <location>
        <begin position="321"/>
        <end position="342"/>
    </location>
</feature>
<feature type="domain" description="Major facilitator superfamily (MFS) profile" evidence="8">
    <location>
        <begin position="33"/>
        <end position="407"/>
    </location>
</feature>